<evidence type="ECO:0000256" key="1">
    <source>
        <dbReference type="ARBA" id="ARBA00001286"/>
    </source>
</evidence>
<keyword evidence="6" id="KW-0227">DNA damage</keyword>
<keyword evidence="4" id="KW-0489">Methyltransferase</keyword>
<keyword evidence="11" id="KW-1185">Reference proteome</keyword>
<dbReference type="CDD" id="cd06445">
    <property type="entry name" value="ATase"/>
    <property type="match status" value="1"/>
</dbReference>
<dbReference type="EC" id="2.1.1.63" evidence="3"/>
<protein>
    <recommendedName>
        <fullName evidence="3">methylated-DNA--[protein]-cysteine S-methyltransferase</fullName>
        <ecNumber evidence="3">2.1.1.63</ecNumber>
    </recommendedName>
</protein>
<dbReference type="SUPFAM" id="SSF53155">
    <property type="entry name" value="Methylated DNA-protein cysteine methyltransferase domain"/>
    <property type="match status" value="1"/>
</dbReference>
<evidence type="ECO:0000313" key="10">
    <source>
        <dbReference type="EMBL" id="AWV88889.1"/>
    </source>
</evidence>
<keyword evidence="5" id="KW-0808">Transferase</keyword>
<evidence type="ECO:0000256" key="2">
    <source>
        <dbReference type="ARBA" id="ARBA00008711"/>
    </source>
</evidence>
<reference evidence="10 11" key="1">
    <citation type="submission" date="2018-06" db="EMBL/GenBank/DDBJ databases">
        <title>Lujinxingia sediminis gen. nov. sp. nov., a new facultative anaerobic member of the class Deltaproteobacteria, and proposal of Lujinxingaceae fam. nov.</title>
        <authorList>
            <person name="Guo L.-Y."/>
            <person name="Li C.-M."/>
            <person name="Wang S."/>
            <person name="Du Z.-J."/>
        </authorList>
    </citation>
    <scope>NUCLEOTIDE SEQUENCE [LARGE SCALE GENOMIC DNA]</scope>
    <source>
        <strain evidence="10 11">FA350</strain>
    </source>
</reference>
<evidence type="ECO:0000256" key="3">
    <source>
        <dbReference type="ARBA" id="ARBA00011918"/>
    </source>
</evidence>
<dbReference type="GO" id="GO:0003908">
    <property type="term" value="F:methylated-DNA-[protein]-cysteine S-methyltransferase activity"/>
    <property type="evidence" value="ECO:0007669"/>
    <property type="project" value="UniProtKB-EC"/>
</dbReference>
<evidence type="ECO:0000256" key="7">
    <source>
        <dbReference type="ARBA" id="ARBA00023204"/>
    </source>
</evidence>
<dbReference type="AlphaFoldDB" id="A0A2Z4FIY3"/>
<sequence>MNMKQKNARIGSEAPAVSYLLGESSLDMVLVAQTPRGVCAIFMGEDSDALERALQKLYPNARRADTRHASPNVKGVFAKIIAFIDAPAHELDIALDLHGTEFQQQVWQALRQVPLGHRATYAEIARAIGRPTASRAVAGACAANRVSLAVPCHRIVRSDGGLSGYRWGVARKRALLEREAAARGQQLIFETSSLSGKS</sequence>
<dbReference type="PANTHER" id="PTHR10815">
    <property type="entry name" value="METHYLATED-DNA--PROTEIN-CYSTEINE METHYLTRANSFERASE"/>
    <property type="match status" value="1"/>
</dbReference>
<dbReference type="NCBIfam" id="TIGR00589">
    <property type="entry name" value="ogt"/>
    <property type="match status" value="1"/>
</dbReference>
<dbReference type="InterPro" id="IPR014048">
    <property type="entry name" value="MethylDNA_cys_MeTrfase_DNA-bd"/>
</dbReference>
<feature type="domain" description="Methylated-DNA-[protein]-cysteine S-methyltransferase DNA binding" evidence="9">
    <location>
        <begin position="101"/>
        <end position="180"/>
    </location>
</feature>
<dbReference type="GO" id="GO:0006281">
    <property type="term" value="P:DNA repair"/>
    <property type="evidence" value="ECO:0007669"/>
    <property type="project" value="UniProtKB-KW"/>
</dbReference>
<dbReference type="Gene3D" id="1.10.10.10">
    <property type="entry name" value="Winged helix-like DNA-binding domain superfamily/Winged helix DNA-binding domain"/>
    <property type="match status" value="1"/>
</dbReference>
<evidence type="ECO:0000313" key="11">
    <source>
        <dbReference type="Proteomes" id="UP000249799"/>
    </source>
</evidence>
<dbReference type="InterPro" id="IPR001497">
    <property type="entry name" value="MethylDNA_cys_MeTrfase_AS"/>
</dbReference>
<evidence type="ECO:0000259" key="9">
    <source>
        <dbReference type="Pfam" id="PF01035"/>
    </source>
</evidence>
<gene>
    <name evidence="10" type="ORF">DN745_05865</name>
</gene>
<dbReference type="Gene3D" id="3.30.160.70">
    <property type="entry name" value="Methylated DNA-protein cysteine methyltransferase domain"/>
    <property type="match status" value="1"/>
</dbReference>
<dbReference type="GO" id="GO:0032259">
    <property type="term" value="P:methylation"/>
    <property type="evidence" value="ECO:0007669"/>
    <property type="project" value="UniProtKB-KW"/>
</dbReference>
<dbReference type="InterPro" id="IPR036217">
    <property type="entry name" value="MethylDNA_cys_MeTrfase_DNAb"/>
</dbReference>
<dbReference type="InterPro" id="IPR036631">
    <property type="entry name" value="MGMT_N_sf"/>
</dbReference>
<dbReference type="EMBL" id="CP030032">
    <property type="protein sequence ID" value="AWV88889.1"/>
    <property type="molecule type" value="Genomic_DNA"/>
</dbReference>
<dbReference type="OrthoDB" id="9802228at2"/>
<organism evidence="10 11">
    <name type="scientific">Bradymonas sediminis</name>
    <dbReference type="NCBI Taxonomy" id="1548548"/>
    <lineage>
        <taxon>Bacteria</taxon>
        <taxon>Deltaproteobacteria</taxon>
        <taxon>Bradymonadales</taxon>
        <taxon>Bradymonadaceae</taxon>
        <taxon>Bradymonas</taxon>
    </lineage>
</organism>
<dbReference type="InterPro" id="IPR036388">
    <property type="entry name" value="WH-like_DNA-bd_sf"/>
</dbReference>
<keyword evidence="7" id="KW-0234">DNA repair</keyword>
<evidence type="ECO:0000256" key="8">
    <source>
        <dbReference type="ARBA" id="ARBA00049348"/>
    </source>
</evidence>
<accession>A0A2Z4FIY3</accession>
<evidence type="ECO:0000256" key="4">
    <source>
        <dbReference type="ARBA" id="ARBA00022603"/>
    </source>
</evidence>
<dbReference type="FunFam" id="1.10.10.10:FF:000214">
    <property type="entry name" value="Methylated-DNA--protein-cysteine methyltransferase"/>
    <property type="match status" value="1"/>
</dbReference>
<proteinExistence type="inferred from homology"/>
<dbReference type="Pfam" id="PF01035">
    <property type="entry name" value="DNA_binding_1"/>
    <property type="match status" value="1"/>
</dbReference>
<comment type="catalytic activity">
    <reaction evidence="8">
        <text>a 6-O-methyl-2'-deoxyguanosine in DNA + L-cysteinyl-[protein] = S-methyl-L-cysteinyl-[protein] + a 2'-deoxyguanosine in DNA</text>
        <dbReference type="Rhea" id="RHEA:24000"/>
        <dbReference type="Rhea" id="RHEA-COMP:10131"/>
        <dbReference type="Rhea" id="RHEA-COMP:10132"/>
        <dbReference type="Rhea" id="RHEA-COMP:11367"/>
        <dbReference type="Rhea" id="RHEA-COMP:11368"/>
        <dbReference type="ChEBI" id="CHEBI:29950"/>
        <dbReference type="ChEBI" id="CHEBI:82612"/>
        <dbReference type="ChEBI" id="CHEBI:85445"/>
        <dbReference type="ChEBI" id="CHEBI:85448"/>
        <dbReference type="EC" id="2.1.1.63"/>
    </reaction>
</comment>
<evidence type="ECO:0000256" key="5">
    <source>
        <dbReference type="ARBA" id="ARBA00022679"/>
    </source>
</evidence>
<comment type="similarity">
    <text evidence="2">Belongs to the MGMT family.</text>
</comment>
<comment type="catalytic activity">
    <reaction evidence="1">
        <text>a 4-O-methyl-thymidine in DNA + L-cysteinyl-[protein] = a thymidine in DNA + S-methyl-L-cysteinyl-[protein]</text>
        <dbReference type="Rhea" id="RHEA:53428"/>
        <dbReference type="Rhea" id="RHEA-COMP:10131"/>
        <dbReference type="Rhea" id="RHEA-COMP:10132"/>
        <dbReference type="Rhea" id="RHEA-COMP:13555"/>
        <dbReference type="Rhea" id="RHEA-COMP:13556"/>
        <dbReference type="ChEBI" id="CHEBI:29950"/>
        <dbReference type="ChEBI" id="CHEBI:82612"/>
        <dbReference type="ChEBI" id="CHEBI:137386"/>
        <dbReference type="ChEBI" id="CHEBI:137387"/>
        <dbReference type="EC" id="2.1.1.63"/>
    </reaction>
</comment>
<dbReference type="SUPFAM" id="SSF46767">
    <property type="entry name" value="Methylated DNA-protein cysteine methyltransferase, C-terminal domain"/>
    <property type="match status" value="1"/>
</dbReference>
<name>A0A2Z4FIY3_9DELT</name>
<dbReference type="PROSITE" id="PS00374">
    <property type="entry name" value="MGMT"/>
    <property type="match status" value="1"/>
</dbReference>
<dbReference type="KEGG" id="bsed:DN745_05865"/>
<dbReference type="PANTHER" id="PTHR10815:SF14">
    <property type="entry name" value="BIFUNCTIONAL TRANSCRIPTIONAL ACTIVATOR_DNA REPAIR ENZYME ADA"/>
    <property type="match status" value="1"/>
</dbReference>
<dbReference type="Proteomes" id="UP000249799">
    <property type="component" value="Chromosome"/>
</dbReference>
<evidence type="ECO:0000256" key="6">
    <source>
        <dbReference type="ARBA" id="ARBA00022763"/>
    </source>
</evidence>